<accession>A0ABD6BEW7</accession>
<protein>
    <submittedName>
        <fullName evidence="3">Universal stress protein</fullName>
    </submittedName>
</protein>
<organism evidence="3 4">
    <name type="scientific">Haloarchaeobius amylolyticus</name>
    <dbReference type="NCBI Taxonomy" id="1198296"/>
    <lineage>
        <taxon>Archaea</taxon>
        <taxon>Methanobacteriati</taxon>
        <taxon>Methanobacteriota</taxon>
        <taxon>Stenosarchaea group</taxon>
        <taxon>Halobacteria</taxon>
        <taxon>Halobacteriales</taxon>
        <taxon>Halorubellaceae</taxon>
        <taxon>Haloarchaeobius</taxon>
    </lineage>
</organism>
<feature type="region of interest" description="Disordered" evidence="1">
    <location>
        <begin position="224"/>
        <end position="250"/>
    </location>
</feature>
<dbReference type="SUPFAM" id="SSF52402">
    <property type="entry name" value="Adenine nucleotide alpha hydrolases-like"/>
    <property type="match status" value="1"/>
</dbReference>
<dbReference type="Gene3D" id="3.40.50.12370">
    <property type="match status" value="1"/>
</dbReference>
<feature type="domain" description="UspA" evidence="2">
    <location>
        <begin position="148"/>
        <end position="225"/>
    </location>
</feature>
<sequence length="250" mass="26898">MTRVLVPLAILEGESVSTGLPTLLATMDVTVLGYHVLPEQTPPDQARLQYEDRATEALVDLEDAFEAAGGSADHRLVFTHDREQTIDRIADETAADAYAITGTIGPVDRLLVTLTGDVAVDRITSFVTELVGDREIDVTLFLATDDESSGRESLASAATTLSEYGIEVETELAVDEPPFEALVDTAAGHDAIVMGERAPSLRSFLFGEDAERVATESVGPVLVVRRHHDDAATTRKRPADDSADRPSRPD</sequence>
<evidence type="ECO:0000256" key="1">
    <source>
        <dbReference type="SAM" id="MobiDB-lite"/>
    </source>
</evidence>
<proteinExistence type="predicted"/>
<evidence type="ECO:0000259" key="2">
    <source>
        <dbReference type="Pfam" id="PF00582"/>
    </source>
</evidence>
<feature type="compositionally biased region" description="Basic and acidic residues" evidence="1">
    <location>
        <begin position="227"/>
        <end position="250"/>
    </location>
</feature>
<dbReference type="RefSeq" id="WP_390285820.1">
    <property type="nucleotide sequence ID" value="NZ_JBHUDI010000004.1"/>
</dbReference>
<gene>
    <name evidence="3" type="ORF">ACFR99_07275</name>
</gene>
<evidence type="ECO:0000313" key="3">
    <source>
        <dbReference type="EMBL" id="MFD1563345.1"/>
    </source>
</evidence>
<name>A0ABD6BEW7_9EURY</name>
<dbReference type="InterPro" id="IPR006016">
    <property type="entry name" value="UspA"/>
</dbReference>
<dbReference type="Proteomes" id="UP001597076">
    <property type="component" value="Unassembled WGS sequence"/>
</dbReference>
<keyword evidence="4" id="KW-1185">Reference proteome</keyword>
<evidence type="ECO:0000313" key="4">
    <source>
        <dbReference type="Proteomes" id="UP001597076"/>
    </source>
</evidence>
<dbReference type="InterPro" id="IPR006015">
    <property type="entry name" value="Universal_stress_UspA"/>
</dbReference>
<dbReference type="PRINTS" id="PR01438">
    <property type="entry name" value="UNVRSLSTRESS"/>
</dbReference>
<comment type="caution">
    <text evidence="3">The sequence shown here is derived from an EMBL/GenBank/DDBJ whole genome shotgun (WGS) entry which is preliminary data.</text>
</comment>
<dbReference type="EMBL" id="JBHUDI010000004">
    <property type="protein sequence ID" value="MFD1563345.1"/>
    <property type="molecule type" value="Genomic_DNA"/>
</dbReference>
<dbReference type="Pfam" id="PF00582">
    <property type="entry name" value="Usp"/>
    <property type="match status" value="1"/>
</dbReference>
<dbReference type="AlphaFoldDB" id="A0ABD6BEW7"/>
<reference evidence="3 4" key="1">
    <citation type="journal article" date="2019" name="Int. J. Syst. Evol. Microbiol.">
        <title>The Global Catalogue of Microorganisms (GCM) 10K type strain sequencing project: providing services to taxonomists for standard genome sequencing and annotation.</title>
        <authorList>
            <consortium name="The Broad Institute Genomics Platform"/>
            <consortium name="The Broad Institute Genome Sequencing Center for Infectious Disease"/>
            <person name="Wu L."/>
            <person name="Ma J."/>
        </authorList>
    </citation>
    <scope>NUCLEOTIDE SEQUENCE [LARGE SCALE GENOMIC DNA]</scope>
    <source>
        <strain evidence="3 4">CGMCC 1.12230</strain>
    </source>
</reference>